<dbReference type="SUPFAM" id="SSF51905">
    <property type="entry name" value="FAD/NAD(P)-binding domain"/>
    <property type="match status" value="1"/>
</dbReference>
<dbReference type="InterPro" id="IPR036188">
    <property type="entry name" value="FAD/NAD-bd_sf"/>
</dbReference>
<dbReference type="PANTHER" id="PTHR13847">
    <property type="entry name" value="SARCOSINE DEHYDROGENASE-RELATED"/>
    <property type="match status" value="1"/>
</dbReference>
<keyword evidence="1" id="KW-0560">Oxidoreductase</keyword>
<dbReference type="EMBL" id="JADBEK010000001">
    <property type="protein sequence ID" value="MBE1592385.1"/>
    <property type="molecule type" value="Genomic_DNA"/>
</dbReference>
<evidence type="ECO:0000259" key="3">
    <source>
        <dbReference type="Pfam" id="PF01266"/>
    </source>
</evidence>
<protein>
    <submittedName>
        <fullName evidence="4">Glycine/D-amino acid oxidase-like deaminating enzyme</fullName>
    </submittedName>
</protein>
<dbReference type="Gene3D" id="3.30.9.10">
    <property type="entry name" value="D-Amino Acid Oxidase, subunit A, domain 2"/>
    <property type="match status" value="1"/>
</dbReference>
<keyword evidence="5" id="KW-1185">Reference proteome</keyword>
<proteinExistence type="predicted"/>
<dbReference type="PANTHER" id="PTHR13847:SF289">
    <property type="entry name" value="GLYCINE OXIDASE"/>
    <property type="match status" value="1"/>
</dbReference>
<evidence type="ECO:0000256" key="2">
    <source>
        <dbReference type="SAM" id="MobiDB-lite"/>
    </source>
</evidence>
<evidence type="ECO:0000313" key="4">
    <source>
        <dbReference type="EMBL" id="MBE1592385.1"/>
    </source>
</evidence>
<sequence>MTAPTRVTVLGAGILGAATAHHLARRGAHVTVIDADTRNARSTTASFACVNGSAKTDPGLSALNDRAVEEYRRITHTLGEAAVRFTGQHFVATDPDSLRIAEQRVNAARSRGYGGEILPVDALREREPHLRLDTPPLAVAWFPSDGWADPEALRAHFLTGLITHHRKATAISPTRSGRLQITFADGDRTETDRVVNATGAGAADIELPVSRPPLHVTPGFVVATDTATDLVTTVVRTRQLGIRPDGSRRALLHSHDIDRLFDHDQTTAERAAETLLNRARRMFPDAGHITPRRITRGSRPTPADGKPAIGESANLPGYYELSAHSGITLAPLLGRLLATEILTESRDPILSPFRPDRH</sequence>
<name>A0ABR9MHJ9_9ACTN</name>
<organism evidence="4 5">
    <name type="scientific">Nonomuraea angiospora</name>
    <dbReference type="NCBI Taxonomy" id="46172"/>
    <lineage>
        <taxon>Bacteria</taxon>
        <taxon>Bacillati</taxon>
        <taxon>Actinomycetota</taxon>
        <taxon>Actinomycetes</taxon>
        <taxon>Streptosporangiales</taxon>
        <taxon>Streptosporangiaceae</taxon>
        <taxon>Nonomuraea</taxon>
    </lineage>
</organism>
<feature type="region of interest" description="Disordered" evidence="2">
    <location>
        <begin position="289"/>
        <end position="308"/>
    </location>
</feature>
<dbReference type="Proteomes" id="UP000633509">
    <property type="component" value="Unassembled WGS sequence"/>
</dbReference>
<dbReference type="InterPro" id="IPR006076">
    <property type="entry name" value="FAD-dep_OxRdtase"/>
</dbReference>
<gene>
    <name evidence="4" type="ORF">H4W80_010643</name>
</gene>
<accession>A0ABR9MHJ9</accession>
<reference evidence="4 5" key="1">
    <citation type="submission" date="2020-10" db="EMBL/GenBank/DDBJ databases">
        <title>Sequencing the genomes of 1000 actinobacteria strains.</title>
        <authorList>
            <person name="Klenk H.-P."/>
        </authorList>
    </citation>
    <scope>NUCLEOTIDE SEQUENCE [LARGE SCALE GENOMIC DNA]</scope>
    <source>
        <strain evidence="4 5">DSM 43173</strain>
    </source>
</reference>
<evidence type="ECO:0000313" key="5">
    <source>
        <dbReference type="Proteomes" id="UP000633509"/>
    </source>
</evidence>
<dbReference type="RefSeq" id="WP_192791923.1">
    <property type="nucleotide sequence ID" value="NZ_JADBEK010000001.1"/>
</dbReference>
<dbReference type="Gene3D" id="3.50.50.60">
    <property type="entry name" value="FAD/NAD(P)-binding domain"/>
    <property type="match status" value="1"/>
</dbReference>
<comment type="caution">
    <text evidence="4">The sequence shown here is derived from an EMBL/GenBank/DDBJ whole genome shotgun (WGS) entry which is preliminary data.</text>
</comment>
<evidence type="ECO:0000256" key="1">
    <source>
        <dbReference type="ARBA" id="ARBA00023002"/>
    </source>
</evidence>
<feature type="domain" description="FAD dependent oxidoreductase" evidence="3">
    <location>
        <begin position="6"/>
        <end position="338"/>
    </location>
</feature>
<dbReference type="Pfam" id="PF01266">
    <property type="entry name" value="DAO"/>
    <property type="match status" value="1"/>
</dbReference>